<sequence>MVKLDVTGMTCDGCVKAVERIIRTQDPQAQVTIDLGSGRVEAATSATAATLVAAIEAAGFGARAA</sequence>
<keyword evidence="1" id="KW-0479">Metal-binding</keyword>
<dbReference type="CDD" id="cd00371">
    <property type="entry name" value="HMA"/>
    <property type="match status" value="1"/>
</dbReference>
<protein>
    <submittedName>
        <fullName evidence="2">Heavy metal transporter</fullName>
    </submittedName>
</protein>
<dbReference type="RefSeq" id="WP_111387880.1">
    <property type="nucleotide sequence ID" value="NZ_NPEW01000263.1"/>
</dbReference>
<accession>A0A327JZM7</accession>
<dbReference type="PROSITE" id="PS50846">
    <property type="entry name" value="HMA_2"/>
    <property type="match status" value="1"/>
</dbReference>
<dbReference type="PROSITE" id="PS01047">
    <property type="entry name" value="HMA_1"/>
    <property type="match status" value="1"/>
</dbReference>
<dbReference type="GO" id="GO:0046872">
    <property type="term" value="F:metal ion binding"/>
    <property type="evidence" value="ECO:0007669"/>
    <property type="project" value="UniProtKB-KW"/>
</dbReference>
<reference evidence="2 3" key="1">
    <citation type="submission" date="2019-11" db="EMBL/GenBank/DDBJ databases">
        <title>Whole-genome sequence of Rhodoplanes serenus DSM 18633, type strain.</title>
        <authorList>
            <person name="Kyndt J.A."/>
            <person name="Meyer T.E."/>
        </authorList>
    </citation>
    <scope>NUCLEOTIDE SEQUENCE [LARGE SCALE GENOMIC DNA]</scope>
    <source>
        <strain evidence="2 3">DSM 18633</strain>
    </source>
</reference>
<dbReference type="Proteomes" id="UP000438991">
    <property type="component" value="Unassembled WGS sequence"/>
</dbReference>
<comment type="caution">
    <text evidence="2">The sequence shown here is derived from an EMBL/GenBank/DDBJ whole genome shotgun (WGS) entry which is preliminary data.</text>
</comment>
<dbReference type="InterPro" id="IPR036163">
    <property type="entry name" value="HMA_dom_sf"/>
</dbReference>
<name>A0A327JZM7_9BRAD</name>
<evidence type="ECO:0000313" key="3">
    <source>
        <dbReference type="Proteomes" id="UP000438991"/>
    </source>
</evidence>
<dbReference type="EMBL" id="WNKV01000024">
    <property type="protein sequence ID" value="MTW19136.1"/>
    <property type="molecule type" value="Genomic_DNA"/>
</dbReference>
<dbReference type="SUPFAM" id="SSF55008">
    <property type="entry name" value="HMA, heavy metal-associated domain"/>
    <property type="match status" value="1"/>
</dbReference>
<dbReference type="InterPro" id="IPR017969">
    <property type="entry name" value="Heavy-metal-associated_CS"/>
</dbReference>
<dbReference type="Gene3D" id="3.30.70.100">
    <property type="match status" value="1"/>
</dbReference>
<evidence type="ECO:0000256" key="1">
    <source>
        <dbReference type="ARBA" id="ARBA00022723"/>
    </source>
</evidence>
<dbReference type="InterPro" id="IPR006121">
    <property type="entry name" value="HMA_dom"/>
</dbReference>
<proteinExistence type="predicted"/>
<gene>
    <name evidence="2" type="ORF">GJ689_23330</name>
</gene>
<dbReference type="AlphaFoldDB" id="A0A327JZM7"/>
<evidence type="ECO:0000313" key="2">
    <source>
        <dbReference type="EMBL" id="MTW19136.1"/>
    </source>
</evidence>
<organism evidence="2 3">
    <name type="scientific">Rhodoplanes serenus</name>
    <dbReference type="NCBI Taxonomy" id="200615"/>
    <lineage>
        <taxon>Bacteria</taxon>
        <taxon>Pseudomonadati</taxon>
        <taxon>Pseudomonadota</taxon>
        <taxon>Alphaproteobacteria</taxon>
        <taxon>Hyphomicrobiales</taxon>
        <taxon>Nitrobacteraceae</taxon>
        <taxon>Rhodoplanes</taxon>
    </lineage>
</organism>
<dbReference type="Pfam" id="PF00403">
    <property type="entry name" value="HMA"/>
    <property type="match status" value="1"/>
</dbReference>